<keyword evidence="4" id="KW-1185">Reference proteome</keyword>
<dbReference type="AlphaFoldDB" id="A0A6G1H145"/>
<accession>A0A6G1H145</accession>
<feature type="transmembrane region" description="Helical" evidence="2">
    <location>
        <begin position="186"/>
        <end position="209"/>
    </location>
</feature>
<keyword evidence="2" id="KW-0812">Transmembrane</keyword>
<name>A0A6G1H145_9PEZI</name>
<reference evidence="3" key="1">
    <citation type="journal article" date="2020" name="Stud. Mycol.">
        <title>101 Dothideomycetes genomes: a test case for predicting lifestyles and emergence of pathogens.</title>
        <authorList>
            <person name="Haridas S."/>
            <person name="Albert R."/>
            <person name="Binder M."/>
            <person name="Bloem J."/>
            <person name="Labutti K."/>
            <person name="Salamov A."/>
            <person name="Andreopoulos B."/>
            <person name="Baker S."/>
            <person name="Barry K."/>
            <person name="Bills G."/>
            <person name="Bluhm B."/>
            <person name="Cannon C."/>
            <person name="Castanera R."/>
            <person name="Culley D."/>
            <person name="Daum C."/>
            <person name="Ezra D."/>
            <person name="Gonzalez J."/>
            <person name="Henrissat B."/>
            <person name="Kuo A."/>
            <person name="Liang C."/>
            <person name="Lipzen A."/>
            <person name="Lutzoni F."/>
            <person name="Magnuson J."/>
            <person name="Mondo S."/>
            <person name="Nolan M."/>
            <person name="Ohm R."/>
            <person name="Pangilinan J."/>
            <person name="Park H.-J."/>
            <person name="Ramirez L."/>
            <person name="Alfaro M."/>
            <person name="Sun H."/>
            <person name="Tritt A."/>
            <person name="Yoshinaga Y."/>
            <person name="Zwiers L.-H."/>
            <person name="Turgeon B."/>
            <person name="Goodwin S."/>
            <person name="Spatafora J."/>
            <person name="Crous P."/>
            <person name="Grigoriev I."/>
        </authorList>
    </citation>
    <scope>NUCLEOTIDE SEQUENCE</scope>
    <source>
        <strain evidence="3">CBS 113979</strain>
    </source>
</reference>
<keyword evidence="2" id="KW-1133">Transmembrane helix</keyword>
<evidence type="ECO:0000256" key="1">
    <source>
        <dbReference type="SAM" id="MobiDB-lite"/>
    </source>
</evidence>
<evidence type="ECO:0000256" key="2">
    <source>
        <dbReference type="SAM" id="Phobius"/>
    </source>
</evidence>
<feature type="transmembrane region" description="Helical" evidence="2">
    <location>
        <begin position="294"/>
        <end position="316"/>
    </location>
</feature>
<proteinExistence type="predicted"/>
<evidence type="ECO:0000313" key="3">
    <source>
        <dbReference type="EMBL" id="KAF1986784.1"/>
    </source>
</evidence>
<dbReference type="EMBL" id="ML977155">
    <property type="protein sequence ID" value="KAF1986784.1"/>
    <property type="molecule type" value="Genomic_DNA"/>
</dbReference>
<evidence type="ECO:0000313" key="4">
    <source>
        <dbReference type="Proteomes" id="UP000800041"/>
    </source>
</evidence>
<feature type="transmembrane region" description="Helical" evidence="2">
    <location>
        <begin position="328"/>
        <end position="353"/>
    </location>
</feature>
<keyword evidence="2" id="KW-0472">Membrane</keyword>
<gene>
    <name evidence="3" type="ORF">K402DRAFT_376689</name>
</gene>
<sequence length="425" mass="47033">MILSNQDSITPSMDPTASGSQYPELSAQGFNVVRFAYQSRAIKSGEWIAILTLCFAPLAAHILIGAPKVVVLGGKRPHWTDRVCLYGPTSIFWRYLAIADRRARSRSWNPADMAASCTAFWTGRRWDGSELMMMKSRAFLRKTPKHHHIKFFSFSMVKTLIVLLQGILTTVSLIQGRTDTTYRQTVAVTNIYTPLATFGLFRVFAALWLEEDYSFETVEDSSPSQARLLGRSESLCPTEAQTSTPRACSLKYPSATSSPIRSRSSTMTSPPKVERSTTKSPLLANNPTENVTDILVKLSLLLLGLGILVLCFLSLLPLSGGPDTIVTLLMCSIHTFYSVVTMVITLACVLSGNANTTVIPVIGSLWYKAYTLSCFGMLLVLFVVSMLETRRSWCGLYTTYPMKDLDGKLWDDRLCGNLTSIASHL</sequence>
<feature type="transmembrane region" description="Helical" evidence="2">
    <location>
        <begin position="151"/>
        <end position="174"/>
    </location>
</feature>
<feature type="transmembrane region" description="Helical" evidence="2">
    <location>
        <begin position="47"/>
        <end position="66"/>
    </location>
</feature>
<feature type="compositionally biased region" description="Low complexity" evidence="1">
    <location>
        <begin position="253"/>
        <end position="271"/>
    </location>
</feature>
<dbReference type="OrthoDB" id="4586224at2759"/>
<organism evidence="3 4">
    <name type="scientific">Aulographum hederae CBS 113979</name>
    <dbReference type="NCBI Taxonomy" id="1176131"/>
    <lineage>
        <taxon>Eukaryota</taxon>
        <taxon>Fungi</taxon>
        <taxon>Dikarya</taxon>
        <taxon>Ascomycota</taxon>
        <taxon>Pezizomycotina</taxon>
        <taxon>Dothideomycetes</taxon>
        <taxon>Pleosporomycetidae</taxon>
        <taxon>Aulographales</taxon>
        <taxon>Aulographaceae</taxon>
    </lineage>
</organism>
<protein>
    <submittedName>
        <fullName evidence="3">Uncharacterized protein</fullName>
    </submittedName>
</protein>
<feature type="transmembrane region" description="Helical" evidence="2">
    <location>
        <begin position="365"/>
        <end position="387"/>
    </location>
</feature>
<dbReference type="Proteomes" id="UP000800041">
    <property type="component" value="Unassembled WGS sequence"/>
</dbReference>
<feature type="region of interest" description="Disordered" evidence="1">
    <location>
        <begin position="1"/>
        <end position="21"/>
    </location>
</feature>
<feature type="region of interest" description="Disordered" evidence="1">
    <location>
        <begin position="237"/>
        <end position="284"/>
    </location>
</feature>